<dbReference type="EMBL" id="JAYMGO010000022">
    <property type="protein sequence ID" value="KAL1250774.1"/>
    <property type="molecule type" value="Genomic_DNA"/>
</dbReference>
<dbReference type="PANTHER" id="PTHR31025:SF27">
    <property type="entry name" value="SI:CH211-193K19.2-RELATED"/>
    <property type="match status" value="1"/>
</dbReference>
<evidence type="ECO:0000313" key="1">
    <source>
        <dbReference type="EMBL" id="KAL1250774.1"/>
    </source>
</evidence>
<organism evidence="1 2">
    <name type="scientific">Cirrhinus molitorella</name>
    <name type="common">mud carp</name>
    <dbReference type="NCBI Taxonomy" id="172907"/>
    <lineage>
        <taxon>Eukaryota</taxon>
        <taxon>Metazoa</taxon>
        <taxon>Chordata</taxon>
        <taxon>Craniata</taxon>
        <taxon>Vertebrata</taxon>
        <taxon>Euteleostomi</taxon>
        <taxon>Actinopterygii</taxon>
        <taxon>Neopterygii</taxon>
        <taxon>Teleostei</taxon>
        <taxon>Ostariophysi</taxon>
        <taxon>Cypriniformes</taxon>
        <taxon>Cyprinidae</taxon>
        <taxon>Labeoninae</taxon>
        <taxon>Labeonini</taxon>
        <taxon>Cirrhinus</taxon>
    </lineage>
</organism>
<dbReference type="PANTHER" id="PTHR31025">
    <property type="entry name" value="SI:CH211-196P9.1-RELATED"/>
    <property type="match status" value="1"/>
</dbReference>
<comment type="caution">
    <text evidence="1">The sequence shown here is derived from an EMBL/GenBank/DDBJ whole genome shotgun (WGS) entry which is preliminary data.</text>
</comment>
<proteinExistence type="predicted"/>
<keyword evidence="2" id="KW-1185">Reference proteome</keyword>
<accession>A0ABR3LCY8</accession>
<name>A0ABR3LCY8_9TELE</name>
<gene>
    <name evidence="1" type="ORF">QQF64_018570</name>
</gene>
<sequence>MSGSLGWKASLKNKLAVYCTHLRKLGCPEVLLNSVKHKPADKANAAAAIKKTRHSEVNYCPPHPTGESNESLENQRVALLSEVKKNNNRELIRVKMEKTFSYRRFEVVRDTPMIQDFKARWPALFDVSEINAEFKRITTISLQSRFFLQIDMLSDKLKVFQKRGGQMGRRLQTIMEPMAQVC</sequence>
<evidence type="ECO:0000313" key="2">
    <source>
        <dbReference type="Proteomes" id="UP001558613"/>
    </source>
</evidence>
<dbReference type="Proteomes" id="UP001558613">
    <property type="component" value="Unassembled WGS sequence"/>
</dbReference>
<protein>
    <submittedName>
        <fullName evidence="1">Uncharacterized protein</fullName>
    </submittedName>
</protein>
<reference evidence="1 2" key="1">
    <citation type="submission" date="2023-09" db="EMBL/GenBank/DDBJ databases">
        <authorList>
            <person name="Wang M."/>
        </authorList>
    </citation>
    <scope>NUCLEOTIDE SEQUENCE [LARGE SCALE GENOMIC DNA]</scope>
    <source>
        <strain evidence="1">GT-2023</strain>
        <tissue evidence="1">Liver</tissue>
    </source>
</reference>